<feature type="domain" description="FBX41/ZN365 C2H2-type zinc finger" evidence="9">
    <location>
        <begin position="6"/>
        <end position="35"/>
    </location>
</feature>
<dbReference type="InterPro" id="IPR001810">
    <property type="entry name" value="F-box_dom"/>
</dbReference>
<dbReference type="InterPro" id="IPR036047">
    <property type="entry name" value="F-box-like_dom_sf"/>
</dbReference>
<dbReference type="AlphaFoldDB" id="A0A851ESA0"/>
<dbReference type="CDD" id="cd22109">
    <property type="entry name" value="F-box_FBXO41"/>
    <property type="match status" value="1"/>
</dbReference>
<evidence type="ECO:0000256" key="1">
    <source>
        <dbReference type="ARBA" id="ARBA00022481"/>
    </source>
</evidence>
<dbReference type="Proteomes" id="UP000633448">
    <property type="component" value="Unassembled WGS sequence"/>
</dbReference>
<feature type="non-terminal residue" evidence="10">
    <location>
        <position position="798"/>
    </location>
</feature>
<evidence type="ECO:0000259" key="9">
    <source>
        <dbReference type="Pfam" id="PF23165"/>
    </source>
</evidence>
<name>A0A851ESA0_PITSO</name>
<proteinExistence type="predicted"/>
<feature type="non-terminal residue" evidence="10">
    <location>
        <position position="1"/>
    </location>
</feature>
<sequence length="798" mass="87624">MASLDLPYRCPRCGEHKRFRSLSSLRAHLEYNHTYETLYVLSKTNSICDAAVFPLAADGALLTPAARRDYFESTSFQGKDQRFSCDLVPAEELEPAPSSSPSPRYVHEIEIPLTEIFTRGKAVAPAPPAAMDAAYEEGLARLKIRAFEKLEVDKRLEKLTEEVEQKIASQVGRLQVELDRKSSELEKAKQESLRLSREKQELEDRASELSRQVDVSVEMLASLKQDLVQKEQELTRKQQVGCVVRCPRSSVHSQMSPRQRFGSGGTLKPIQCHPLPWAGTPSTVPGGSNLALGSRDPGAATASLGNLFQGLPTLTVLPAVPGCAHVGFVFSWASSRAKAVSQSSGCYDSDSAEPCPTDDTADGHPYPARDGSRGSGLRRQAIQNWHRRPYRNSTEGEEGDVSDVGSRTTESEAEGWEPDAPGSATSRPTGSCRLTVATDAGCPTARSEGAGGKVGRLERGSPGHSSEVISPEILKMRAALFCIFTYLDTKTLLRAAEVCKDWKFVARHPAVWTRVLLENARVSSKFLAMLSQWCTQMHSLTLQNLKPRQRGKKESKEDYMKSTRGCLEAGLESLLKATGSNLLILRISHCPNVLTDRSLWLASCYCRALQAVTYRSSTDPVGHEVIWALGAGCRDIISLQVAPLHPCQQPTRFSNRCLQMIGRCWPHLRALGVGGAGCGVQGLASLARNCMRLQVLELDHVAEINQEVAAEVCREGLKGLEMLVLTSTPVTPKALLHFNSVCRNLRSIVVQVGIVDYFKEPHSPEAKKMFEEMVNKLQALRKRPGFSKILHIKVEGGC</sequence>
<dbReference type="PANTHER" id="PTHR15739:SF4">
    <property type="entry name" value="F-BOX ONLY PROTEIN 41"/>
    <property type="match status" value="1"/>
</dbReference>
<dbReference type="PANTHER" id="PTHR15739">
    <property type="entry name" value="ZINC FINGER PROTEIN"/>
    <property type="match status" value="1"/>
</dbReference>
<evidence type="ECO:0000256" key="6">
    <source>
        <dbReference type="ARBA" id="ARBA00068915"/>
    </source>
</evidence>
<dbReference type="Pfam" id="PF12937">
    <property type="entry name" value="F-box-like"/>
    <property type="match status" value="1"/>
</dbReference>
<evidence type="ECO:0000256" key="4">
    <source>
        <dbReference type="ARBA" id="ARBA00023054"/>
    </source>
</evidence>
<dbReference type="InterPro" id="IPR057038">
    <property type="entry name" value="FBX41/ZN365_Znf-C2H2"/>
</dbReference>
<keyword evidence="3" id="KW-0833">Ubl conjugation pathway</keyword>
<comment type="caution">
    <text evidence="10">The sequence shown here is derived from an EMBL/GenBank/DDBJ whole genome shotgun (WGS) entry which is preliminary data.</text>
</comment>
<feature type="region of interest" description="Disordered" evidence="7">
    <location>
        <begin position="189"/>
        <end position="208"/>
    </location>
</feature>
<dbReference type="Gene3D" id="3.80.10.10">
    <property type="entry name" value="Ribonuclease Inhibitor"/>
    <property type="match status" value="1"/>
</dbReference>
<keyword evidence="11" id="KW-1185">Reference proteome</keyword>
<evidence type="ECO:0000256" key="3">
    <source>
        <dbReference type="ARBA" id="ARBA00022786"/>
    </source>
</evidence>
<evidence type="ECO:0000313" key="11">
    <source>
        <dbReference type="Proteomes" id="UP000633448"/>
    </source>
</evidence>
<keyword evidence="1" id="KW-0488">Methylation</keyword>
<dbReference type="FunFam" id="3.80.10.10:FF:000229">
    <property type="entry name" value="F-box only protein 41"/>
    <property type="match status" value="1"/>
</dbReference>
<dbReference type="InterPro" id="IPR032675">
    <property type="entry name" value="LRR_dom_sf"/>
</dbReference>
<protein>
    <recommendedName>
        <fullName evidence="6">F-box only protein 41</fullName>
    </recommendedName>
</protein>
<dbReference type="SUPFAM" id="SSF52047">
    <property type="entry name" value="RNI-like"/>
    <property type="match status" value="1"/>
</dbReference>
<evidence type="ECO:0000256" key="5">
    <source>
        <dbReference type="ARBA" id="ARBA00062469"/>
    </source>
</evidence>
<evidence type="ECO:0000256" key="2">
    <source>
        <dbReference type="ARBA" id="ARBA00022553"/>
    </source>
</evidence>
<dbReference type="SUPFAM" id="SSF81383">
    <property type="entry name" value="F-box domain"/>
    <property type="match status" value="1"/>
</dbReference>
<dbReference type="InterPro" id="IPR052283">
    <property type="entry name" value="GenomicStab_NeuMorph_Reg"/>
</dbReference>
<feature type="domain" description="F-box" evidence="8">
    <location>
        <begin position="480"/>
        <end position="517"/>
    </location>
</feature>
<gene>
    <name evidence="10" type="primary">Fbxo41</name>
    <name evidence="10" type="ORF">PITSOR_R08336</name>
</gene>
<organism evidence="10 11">
    <name type="scientific">Pitta sordida</name>
    <name type="common">Hooded pitta</name>
    <dbReference type="NCBI Taxonomy" id="9163"/>
    <lineage>
        <taxon>Eukaryota</taxon>
        <taxon>Metazoa</taxon>
        <taxon>Chordata</taxon>
        <taxon>Craniata</taxon>
        <taxon>Vertebrata</taxon>
        <taxon>Euteleostomi</taxon>
        <taxon>Archelosauria</taxon>
        <taxon>Archosauria</taxon>
        <taxon>Dinosauria</taxon>
        <taxon>Saurischia</taxon>
        <taxon>Theropoda</taxon>
        <taxon>Coelurosauria</taxon>
        <taxon>Aves</taxon>
        <taxon>Neognathae</taxon>
        <taxon>Neoaves</taxon>
        <taxon>Telluraves</taxon>
        <taxon>Australaves</taxon>
        <taxon>Passeriformes</taxon>
        <taxon>Pittidae</taxon>
        <taxon>Pitta</taxon>
    </lineage>
</organism>
<dbReference type="OrthoDB" id="6482165at2759"/>
<feature type="region of interest" description="Disordered" evidence="7">
    <location>
        <begin position="343"/>
        <end position="431"/>
    </location>
</feature>
<accession>A0A851ESA0</accession>
<reference evidence="10" key="1">
    <citation type="submission" date="2019-10" db="EMBL/GenBank/DDBJ databases">
        <title>Bird 10,000 Genomes (B10K) Project - Family phase.</title>
        <authorList>
            <person name="Zhang G."/>
        </authorList>
    </citation>
    <scope>NUCLEOTIDE SEQUENCE</scope>
    <source>
        <strain evidence="10">B10K-DU-002-53</strain>
        <tissue evidence="10">Muscle</tissue>
    </source>
</reference>
<evidence type="ECO:0000313" key="10">
    <source>
        <dbReference type="EMBL" id="NWI85939.1"/>
    </source>
</evidence>
<evidence type="ECO:0000259" key="8">
    <source>
        <dbReference type="Pfam" id="PF12937"/>
    </source>
</evidence>
<comment type="subunit">
    <text evidence="5">Directly interacts with SKP1 and CUL1.</text>
</comment>
<evidence type="ECO:0000256" key="7">
    <source>
        <dbReference type="SAM" id="MobiDB-lite"/>
    </source>
</evidence>
<dbReference type="Pfam" id="PF23165">
    <property type="entry name" value="zf-C2H2_FBX41"/>
    <property type="match status" value="1"/>
</dbReference>
<feature type="region of interest" description="Disordered" evidence="7">
    <location>
        <begin position="443"/>
        <end position="465"/>
    </location>
</feature>
<dbReference type="EMBL" id="WEKX01003509">
    <property type="protein sequence ID" value="NWI85939.1"/>
    <property type="molecule type" value="Genomic_DNA"/>
</dbReference>
<keyword evidence="4" id="KW-0175">Coiled coil</keyword>
<keyword evidence="2" id="KW-0597">Phosphoprotein</keyword>